<dbReference type="PROSITE" id="PS50893">
    <property type="entry name" value="ABC_TRANSPORTER_2"/>
    <property type="match status" value="1"/>
</dbReference>
<proteinExistence type="predicted"/>
<dbReference type="Proteomes" id="UP000502260">
    <property type="component" value="Chromosome"/>
</dbReference>
<protein>
    <submittedName>
        <fullName evidence="9">Cytochrome c biogenesis ATP-binding export protein CcmA</fullName>
    </submittedName>
</protein>
<keyword evidence="1" id="KW-0813">Transport</keyword>
<dbReference type="PANTHER" id="PTHR43499:SF1">
    <property type="entry name" value="ABC TRANSPORTER I FAMILY MEMBER 1"/>
    <property type="match status" value="1"/>
</dbReference>
<dbReference type="GO" id="GO:0022857">
    <property type="term" value="F:transmembrane transporter activity"/>
    <property type="evidence" value="ECO:0007669"/>
    <property type="project" value="InterPro"/>
</dbReference>
<keyword evidence="7" id="KW-0472">Membrane</keyword>
<keyword evidence="10" id="KW-1185">Reference proteome</keyword>
<evidence type="ECO:0000256" key="7">
    <source>
        <dbReference type="ARBA" id="ARBA00023136"/>
    </source>
</evidence>
<sequence length="205" mass="22125">MLEGKDLACVRGERTLFKHLNFTLDEGELLLVQGANGSGKTSLLRMVCGLLAPEFGDILWRGEKISGARESYHAEMTYFGHAPAVKEDLSAAENLSFSCQLAGIPVDQDAVKGALGHLGLGHCLNLPAKSLSQGQRRRVALSRLLLAKAKLWILDEPLTALDQAALQLVQSLIGEHLQAGGMALMTTHQPVMIQGVEPKILQLKP</sequence>
<keyword evidence="3" id="KW-0547">Nucleotide-binding</keyword>
<dbReference type="PROSITE" id="PS00211">
    <property type="entry name" value="ABC_TRANSPORTER_1"/>
    <property type="match status" value="1"/>
</dbReference>
<accession>A0A6F8VDN9</accession>
<dbReference type="EMBL" id="AP022853">
    <property type="protein sequence ID" value="BCB27072.1"/>
    <property type="molecule type" value="Genomic_DNA"/>
</dbReference>
<name>A0A6F8VDN9_9PROT</name>
<reference evidence="10" key="1">
    <citation type="submission" date="2020-03" db="EMBL/GenBank/DDBJ databases">
        <title>Complete genome sequence of sulfur-oxidizing bacterium skT11.</title>
        <authorList>
            <person name="Kanda M."/>
            <person name="Kojima H."/>
            <person name="Fukui M."/>
        </authorList>
    </citation>
    <scope>NUCLEOTIDE SEQUENCE [LARGE SCALE GENOMIC DNA]</scope>
    <source>
        <strain evidence="10">skT11</strain>
    </source>
</reference>
<evidence type="ECO:0000256" key="6">
    <source>
        <dbReference type="ARBA" id="ARBA00022967"/>
    </source>
</evidence>
<dbReference type="InterPro" id="IPR017871">
    <property type="entry name" value="ABC_transporter-like_CS"/>
</dbReference>
<dbReference type="KEGG" id="slac:SKTS_19580"/>
<keyword evidence="2" id="KW-1003">Cell membrane</keyword>
<dbReference type="InterPro" id="IPR003439">
    <property type="entry name" value="ABC_transporter-like_ATP-bd"/>
</dbReference>
<dbReference type="GO" id="GO:0017004">
    <property type="term" value="P:cytochrome complex assembly"/>
    <property type="evidence" value="ECO:0007669"/>
    <property type="project" value="UniProtKB-KW"/>
</dbReference>
<evidence type="ECO:0000313" key="9">
    <source>
        <dbReference type="EMBL" id="BCB27072.1"/>
    </source>
</evidence>
<dbReference type="RefSeq" id="WP_173064043.1">
    <property type="nucleotide sequence ID" value="NZ_AP022853.1"/>
</dbReference>
<evidence type="ECO:0000256" key="4">
    <source>
        <dbReference type="ARBA" id="ARBA00022748"/>
    </source>
</evidence>
<evidence type="ECO:0000256" key="3">
    <source>
        <dbReference type="ARBA" id="ARBA00022741"/>
    </source>
</evidence>
<feature type="domain" description="ABC transporter" evidence="8">
    <location>
        <begin position="2"/>
        <end position="203"/>
    </location>
</feature>
<gene>
    <name evidence="9" type="primary">ccmA</name>
    <name evidence="9" type="ORF">SKTS_19580</name>
</gene>
<dbReference type="NCBIfam" id="TIGR01189">
    <property type="entry name" value="ccmA"/>
    <property type="match status" value="1"/>
</dbReference>
<dbReference type="InterPro" id="IPR005895">
    <property type="entry name" value="ABC_transptr_haem_export_CcmA"/>
</dbReference>
<dbReference type="PANTHER" id="PTHR43499">
    <property type="entry name" value="ABC TRANSPORTER I FAMILY MEMBER 1"/>
    <property type="match status" value="1"/>
</dbReference>
<dbReference type="NCBIfam" id="NF010061">
    <property type="entry name" value="PRK13538.1"/>
    <property type="match status" value="1"/>
</dbReference>
<evidence type="ECO:0000256" key="1">
    <source>
        <dbReference type="ARBA" id="ARBA00022448"/>
    </source>
</evidence>
<keyword evidence="6" id="KW-1278">Translocase</keyword>
<evidence type="ECO:0000313" key="10">
    <source>
        <dbReference type="Proteomes" id="UP000502260"/>
    </source>
</evidence>
<dbReference type="Gene3D" id="3.40.50.300">
    <property type="entry name" value="P-loop containing nucleotide triphosphate hydrolases"/>
    <property type="match status" value="1"/>
</dbReference>
<keyword evidence="4" id="KW-0201">Cytochrome c-type biogenesis</keyword>
<dbReference type="SMART" id="SM00382">
    <property type="entry name" value="AAA"/>
    <property type="match status" value="1"/>
</dbReference>
<evidence type="ECO:0000256" key="5">
    <source>
        <dbReference type="ARBA" id="ARBA00022840"/>
    </source>
</evidence>
<dbReference type="SUPFAM" id="SSF52540">
    <property type="entry name" value="P-loop containing nucleoside triphosphate hydrolases"/>
    <property type="match status" value="1"/>
</dbReference>
<dbReference type="GO" id="GO:0005524">
    <property type="term" value="F:ATP binding"/>
    <property type="evidence" value="ECO:0007669"/>
    <property type="project" value="UniProtKB-KW"/>
</dbReference>
<organism evidence="9 10">
    <name type="scientific">Sulfurimicrobium lacus</name>
    <dbReference type="NCBI Taxonomy" id="2715678"/>
    <lineage>
        <taxon>Bacteria</taxon>
        <taxon>Pseudomonadati</taxon>
        <taxon>Pseudomonadota</taxon>
        <taxon>Betaproteobacteria</taxon>
        <taxon>Nitrosomonadales</taxon>
        <taxon>Sulfuricellaceae</taxon>
        <taxon>Sulfurimicrobium</taxon>
    </lineage>
</organism>
<dbReference type="InterPro" id="IPR027417">
    <property type="entry name" value="P-loop_NTPase"/>
</dbReference>
<dbReference type="AlphaFoldDB" id="A0A6F8VDN9"/>
<evidence type="ECO:0000256" key="2">
    <source>
        <dbReference type="ARBA" id="ARBA00022475"/>
    </source>
</evidence>
<keyword evidence="5 9" id="KW-0067">ATP-binding</keyword>
<dbReference type="InterPro" id="IPR003593">
    <property type="entry name" value="AAA+_ATPase"/>
</dbReference>
<dbReference type="Pfam" id="PF00005">
    <property type="entry name" value="ABC_tran"/>
    <property type="match status" value="1"/>
</dbReference>
<dbReference type="GO" id="GO:0016887">
    <property type="term" value="F:ATP hydrolysis activity"/>
    <property type="evidence" value="ECO:0007669"/>
    <property type="project" value="InterPro"/>
</dbReference>
<evidence type="ECO:0000259" key="8">
    <source>
        <dbReference type="PROSITE" id="PS50893"/>
    </source>
</evidence>